<evidence type="ECO:0000313" key="8">
    <source>
        <dbReference type="Proteomes" id="UP000070520"/>
    </source>
</evidence>
<organism evidence="7 8">
    <name type="scientific">candidate division MSBL1 archaeon SCGC-AAA261C02</name>
    <dbReference type="NCBI Taxonomy" id="1698272"/>
    <lineage>
        <taxon>Archaea</taxon>
        <taxon>Methanobacteriati</taxon>
        <taxon>Methanobacteriota</taxon>
        <taxon>candidate division MSBL1</taxon>
    </lineage>
</organism>
<dbReference type="AlphaFoldDB" id="A0A133V193"/>
<evidence type="ECO:0000313" key="7">
    <source>
        <dbReference type="EMBL" id="KXB00218.1"/>
    </source>
</evidence>
<accession>A0A133V193</accession>
<dbReference type="Proteomes" id="UP000070520">
    <property type="component" value="Unassembled WGS sequence"/>
</dbReference>
<proteinExistence type="inferred from homology"/>
<feature type="domain" description="Archease" evidence="6">
    <location>
        <begin position="4"/>
        <end position="142"/>
    </location>
</feature>
<feature type="binding site" evidence="5">
    <location>
        <position position="12"/>
    </location>
    <ligand>
        <name>Ca(2+)</name>
        <dbReference type="ChEBI" id="CHEBI:29108"/>
    </ligand>
</feature>
<protein>
    <recommendedName>
        <fullName evidence="5">Protein archease</fullName>
    </recommendedName>
</protein>
<dbReference type="GO" id="GO:0006388">
    <property type="term" value="P:tRNA splicing, via endonucleolytic cleavage and ligation"/>
    <property type="evidence" value="ECO:0007669"/>
    <property type="project" value="UniProtKB-UniRule"/>
</dbReference>
<dbReference type="SUPFAM" id="SSF69819">
    <property type="entry name" value="MTH1598-like"/>
    <property type="match status" value="1"/>
</dbReference>
<dbReference type="HAMAP" id="MF_01222">
    <property type="entry name" value="Archease_arch"/>
    <property type="match status" value="1"/>
</dbReference>
<dbReference type="PANTHER" id="PTHR12682">
    <property type="entry name" value="ARCHEASE"/>
    <property type="match status" value="1"/>
</dbReference>
<dbReference type="Gene3D" id="3.55.10.10">
    <property type="entry name" value="Archease domain"/>
    <property type="match status" value="1"/>
</dbReference>
<dbReference type="PANTHER" id="PTHR12682:SF11">
    <property type="entry name" value="PROTEIN ARCHEASE"/>
    <property type="match status" value="1"/>
</dbReference>
<comment type="function">
    <text evidence="5">Activates the tRNA-splicing ligase complex by facilitating the enzymatic turnover of catalytic subunit RtcB. Acts by promoting the guanylylation of RtcB, a key intermediate step in tRNA ligation. Can also alter the NTP specificity of RtcB such that ATP, dGTP or ITP is used efficiently.</text>
</comment>
<evidence type="ECO:0000256" key="1">
    <source>
        <dbReference type="ARBA" id="ARBA00007963"/>
    </source>
</evidence>
<evidence type="ECO:0000256" key="2">
    <source>
        <dbReference type="ARBA" id="ARBA00022694"/>
    </source>
</evidence>
<dbReference type="NCBIfam" id="NF001617">
    <property type="entry name" value="PRK00407.1"/>
    <property type="match status" value="1"/>
</dbReference>
<keyword evidence="8" id="KW-1185">Reference proteome</keyword>
<name>A0A133V193_9EURY</name>
<evidence type="ECO:0000259" key="6">
    <source>
        <dbReference type="Pfam" id="PF01951"/>
    </source>
</evidence>
<gene>
    <name evidence="7" type="ORF">AKJ42_01440</name>
</gene>
<dbReference type="GO" id="GO:0005509">
    <property type="term" value="F:calcium ion binding"/>
    <property type="evidence" value="ECO:0007669"/>
    <property type="project" value="UniProtKB-UniRule"/>
</dbReference>
<evidence type="ECO:0000256" key="4">
    <source>
        <dbReference type="ARBA" id="ARBA00022837"/>
    </source>
</evidence>
<sequence length="142" mass="16505">MKKFEWIEHPSDMGFRAYGENLAEAFENAALALSGILVDVGKVGQKGELEVELEAEDEKALLYDWLEYFLYLFSAESLIASRFEVSEIVEEEDHYKLKAKAWGEKLDPERHELRTEVKAITYHMMEVKREEDRCSVQVIVDI</sequence>
<dbReference type="InterPro" id="IPR022952">
    <property type="entry name" value="Archease_arc"/>
</dbReference>
<dbReference type="EMBL" id="LHXW01000010">
    <property type="protein sequence ID" value="KXB00218.1"/>
    <property type="molecule type" value="Genomic_DNA"/>
</dbReference>
<keyword evidence="3 5" id="KW-0479">Metal-binding</keyword>
<comment type="similarity">
    <text evidence="1 5">Belongs to the archease family.</text>
</comment>
<dbReference type="Pfam" id="PF01951">
    <property type="entry name" value="Archease"/>
    <property type="match status" value="1"/>
</dbReference>
<evidence type="ECO:0000256" key="3">
    <source>
        <dbReference type="ARBA" id="ARBA00022723"/>
    </source>
</evidence>
<reference evidence="7 8" key="1">
    <citation type="journal article" date="2016" name="Sci. Rep.">
        <title>Metabolic traits of an uncultured archaeal lineage -MSBL1- from brine pools of the Red Sea.</title>
        <authorList>
            <person name="Mwirichia R."/>
            <person name="Alam I."/>
            <person name="Rashid M."/>
            <person name="Vinu M."/>
            <person name="Ba-Alawi W."/>
            <person name="Anthony Kamau A."/>
            <person name="Kamanda Ngugi D."/>
            <person name="Goker M."/>
            <person name="Klenk H.P."/>
            <person name="Bajic V."/>
            <person name="Stingl U."/>
        </authorList>
    </citation>
    <scope>NUCLEOTIDE SEQUENCE [LARGE SCALE GENOMIC DNA]</scope>
    <source>
        <strain evidence="7">SCGC-AAA261C02</strain>
    </source>
</reference>
<dbReference type="InterPro" id="IPR036820">
    <property type="entry name" value="Archease_dom_sf"/>
</dbReference>
<comment type="caution">
    <text evidence="7">The sequence shown here is derived from an EMBL/GenBank/DDBJ whole genome shotgun (WGS) entry which is preliminary data.</text>
</comment>
<dbReference type="InterPro" id="IPR023572">
    <property type="entry name" value="Archease_dom"/>
</dbReference>
<feature type="binding site" evidence="5">
    <location>
        <position position="142"/>
    </location>
    <ligand>
        <name>Ca(2+)</name>
        <dbReference type="ChEBI" id="CHEBI:29108"/>
    </ligand>
</feature>
<feature type="binding site" evidence="5">
    <location>
        <position position="141"/>
    </location>
    <ligand>
        <name>Ca(2+)</name>
        <dbReference type="ChEBI" id="CHEBI:29108"/>
    </ligand>
</feature>
<evidence type="ECO:0000256" key="5">
    <source>
        <dbReference type="HAMAP-Rule" id="MF_01222"/>
    </source>
</evidence>
<dbReference type="InterPro" id="IPR002804">
    <property type="entry name" value="Archease"/>
</dbReference>
<keyword evidence="2 5" id="KW-0819">tRNA processing</keyword>
<keyword evidence="4 5" id="KW-0106">Calcium</keyword>